<organism evidence="1 2">
    <name type="scientific">Lachnoanaerobaculum saburreum</name>
    <dbReference type="NCBI Taxonomy" id="467210"/>
    <lineage>
        <taxon>Bacteria</taxon>
        <taxon>Bacillati</taxon>
        <taxon>Bacillota</taxon>
        <taxon>Clostridia</taxon>
        <taxon>Lachnospirales</taxon>
        <taxon>Lachnospiraceae</taxon>
        <taxon>Lachnoanaerobaculum</taxon>
    </lineage>
</organism>
<dbReference type="Proteomes" id="UP000070394">
    <property type="component" value="Unassembled WGS sequence"/>
</dbReference>
<name>A0A133ZWG4_9FIRM</name>
<proteinExistence type="predicted"/>
<gene>
    <name evidence="1" type="ORF">HMPREF1866_00850</name>
</gene>
<dbReference type="OrthoDB" id="1680942at2"/>
<dbReference type="EMBL" id="LSDA01000022">
    <property type="protein sequence ID" value="KXB59770.1"/>
    <property type="molecule type" value="Genomic_DNA"/>
</dbReference>
<dbReference type="InterPro" id="IPR029033">
    <property type="entry name" value="His_PPase_superfam"/>
</dbReference>
<dbReference type="AlphaFoldDB" id="A0A133ZWG4"/>
<comment type="caution">
    <text evidence="1">The sequence shown here is derived from an EMBL/GenBank/DDBJ whole genome shotgun (WGS) entry which is preliminary data.</text>
</comment>
<evidence type="ECO:0000313" key="1">
    <source>
        <dbReference type="EMBL" id="KXB59770.1"/>
    </source>
</evidence>
<dbReference type="SUPFAM" id="SSF53254">
    <property type="entry name" value="Phosphoglycerate mutase-like"/>
    <property type="match status" value="1"/>
</dbReference>
<reference evidence="2" key="1">
    <citation type="submission" date="2016-01" db="EMBL/GenBank/DDBJ databases">
        <authorList>
            <person name="Mitreva M."/>
            <person name="Pepin K.H."/>
            <person name="Mihindukulasuriya K.A."/>
            <person name="Fulton R."/>
            <person name="Fronick C."/>
            <person name="O'Laughlin M."/>
            <person name="Miner T."/>
            <person name="Herter B."/>
            <person name="Rosa B.A."/>
            <person name="Cordes M."/>
            <person name="Tomlinson C."/>
            <person name="Wollam A."/>
            <person name="Palsikar V.B."/>
            <person name="Mardis E.R."/>
            <person name="Wilson R.K."/>
        </authorList>
    </citation>
    <scope>NUCLEOTIDE SEQUENCE [LARGE SCALE GENOMIC DNA]</scope>
    <source>
        <strain evidence="2">DNF00896</strain>
    </source>
</reference>
<evidence type="ECO:0000313" key="2">
    <source>
        <dbReference type="Proteomes" id="UP000070394"/>
    </source>
</evidence>
<sequence>MKVIIMRHSKVKYIWKKWYTSDEFDNACKEYDRSFVEHTEQNFPHFNHKNIYISTLLRSRETAISIFGQTHLRQTGLIDEVPLRSAFDSKIKLPLWFWNFAGRIQWFFNIERQIEGRFNTKKRAKSFVNILCRDGEDAIVITHGFFMHTLLNAFKDKGFRYDKSNVHYKTGSYVVVEK</sequence>
<dbReference type="InterPro" id="IPR013078">
    <property type="entry name" value="His_Pase_superF_clade-1"/>
</dbReference>
<dbReference type="Gene3D" id="3.40.50.1240">
    <property type="entry name" value="Phosphoglycerate mutase-like"/>
    <property type="match status" value="1"/>
</dbReference>
<dbReference type="Pfam" id="PF00300">
    <property type="entry name" value="His_Phos_1"/>
    <property type="match status" value="1"/>
</dbReference>
<protein>
    <submittedName>
        <fullName evidence="1">Phosphoglycerate mutase family protein</fullName>
    </submittedName>
</protein>
<dbReference type="STRING" id="467210.HMPREF1866_00850"/>
<dbReference type="PATRIC" id="fig|467210.3.peg.839"/>
<keyword evidence="2" id="KW-1185">Reference proteome</keyword>
<dbReference type="RefSeq" id="WP_060930747.1">
    <property type="nucleotide sequence ID" value="NZ_KQ959783.1"/>
</dbReference>
<accession>A0A133ZWG4</accession>